<accession>A0A150H5P8</accession>
<evidence type="ECO:0000313" key="2">
    <source>
        <dbReference type="Proteomes" id="UP000243589"/>
    </source>
</evidence>
<reference evidence="1 2" key="1">
    <citation type="submission" date="2016-01" db="EMBL/GenBank/DDBJ databases">
        <title>Use of Whole Genome Sequencing to ascertain that Brevibacterium massiliense (Roux, Raoult 2009) is a later heterotypic synonym of Brevibacterium ravenspurgense (Mages 2008).</title>
        <authorList>
            <person name="Bernier A.-M."/>
            <person name="Burdz T."/>
            <person name="Huynh C."/>
            <person name="Pachecho A.L."/>
            <person name="Wiebe D."/>
            <person name="Bonner C."/>
            <person name="Bernard K."/>
        </authorList>
    </citation>
    <scope>NUCLEOTIDE SEQUENCE [LARGE SCALE GENOMIC DNA]</scope>
    <source>
        <strain evidence="1 2">CCUG56047</strain>
    </source>
</reference>
<dbReference type="PATRIC" id="fig|479117.4.peg.1837"/>
<organism evidence="1 2">
    <name type="scientific">Brevibacterium ravenspurgense</name>
    <dbReference type="NCBI Taxonomy" id="479117"/>
    <lineage>
        <taxon>Bacteria</taxon>
        <taxon>Bacillati</taxon>
        <taxon>Actinomycetota</taxon>
        <taxon>Actinomycetes</taxon>
        <taxon>Micrococcales</taxon>
        <taxon>Brevibacteriaceae</taxon>
        <taxon>Brevibacterium</taxon>
    </lineage>
</organism>
<proteinExistence type="predicted"/>
<dbReference type="EMBL" id="LQQC01000012">
    <property type="protein sequence ID" value="KXZ57334.1"/>
    <property type="molecule type" value="Genomic_DNA"/>
</dbReference>
<dbReference type="RefSeq" id="WP_082791133.1">
    <property type="nucleotide sequence ID" value="NZ_LQQC01000012.1"/>
</dbReference>
<comment type="caution">
    <text evidence="1">The sequence shown here is derived from an EMBL/GenBank/DDBJ whole genome shotgun (WGS) entry which is preliminary data.</text>
</comment>
<evidence type="ECO:0008006" key="3">
    <source>
        <dbReference type="Google" id="ProtNLM"/>
    </source>
</evidence>
<dbReference type="InterPro" id="IPR021365">
    <property type="entry name" value="DUF2891"/>
</dbReference>
<dbReference type="AlphaFoldDB" id="A0A150H5P8"/>
<dbReference type="Proteomes" id="UP000243589">
    <property type="component" value="Unassembled WGS sequence"/>
</dbReference>
<dbReference type="Pfam" id="PF11199">
    <property type="entry name" value="DUF2891"/>
    <property type="match status" value="1"/>
</dbReference>
<evidence type="ECO:0000313" key="1">
    <source>
        <dbReference type="EMBL" id="KXZ57334.1"/>
    </source>
</evidence>
<gene>
    <name evidence="1" type="ORF">Bravens_01854</name>
</gene>
<sequence length="325" mass="36077">MALENVTREFPYAAHHVQRDHADLKQPVDMHPAFGNSFDWHSSVHMHWLLTQLLEAEYESEGLDAPWAQQALTILTEHLSPANLEVEATYMRANPSWERPYGWAWAAQLASALHTSHLPQLHSLAANAAVLAEAVFDLTLNWLDTAPAPVRHGLHTNTAFGLRRIRRAAITLERNDVVSAVDAAARRFFAGDRAWPFHFERSGHDFLSAGLCEADLMLEVLSSEELETWLPAFLSELSPDSEVLTPLTVLDPTDGHQSHLYGLGLTVAASLIRIAAVFADWGDTVRAEQLRPAVPALMAPGLEAAVSDEYMSSHWIATFAWEAQQ</sequence>
<name>A0A150H5P8_9MICO</name>
<keyword evidence="2" id="KW-1185">Reference proteome</keyword>
<protein>
    <recommendedName>
        <fullName evidence="3">DUF2891 domain-containing protein</fullName>
    </recommendedName>
</protein>